<feature type="domain" description="Gp5/Type VI secretion system Vgr protein OB-fold" evidence="1">
    <location>
        <begin position="18"/>
        <end position="83"/>
    </location>
</feature>
<reference evidence="3 4" key="1">
    <citation type="submission" date="2017-08" db="EMBL/GenBank/DDBJ databases">
        <title>Infants hospitalized years apart are colonized by the same room-sourced microbial strains.</title>
        <authorList>
            <person name="Brooks B."/>
            <person name="Olm M.R."/>
            <person name="Firek B.A."/>
            <person name="Baker R."/>
            <person name="Thomas B.C."/>
            <person name="Morowitz M.J."/>
            <person name="Banfield J.F."/>
        </authorList>
    </citation>
    <scope>NUCLEOTIDE SEQUENCE [LARGE SCALE GENOMIC DNA]</scope>
    <source>
        <strain evidence="3">S2_018_000_R2_101</strain>
    </source>
</reference>
<evidence type="ECO:0000259" key="2">
    <source>
        <dbReference type="Pfam" id="PF21930"/>
    </source>
</evidence>
<dbReference type="Gene3D" id="6.20.150.10">
    <property type="match status" value="1"/>
</dbReference>
<gene>
    <name evidence="3" type="ORF">DI623_03110</name>
</gene>
<comment type="caution">
    <text evidence="3">The sequence shown here is derived from an EMBL/GenBank/DDBJ whole genome shotgun (WGS) entry which is preliminary data.</text>
</comment>
<evidence type="ECO:0000313" key="3">
    <source>
        <dbReference type="EMBL" id="PZO91524.1"/>
    </source>
</evidence>
<protein>
    <submittedName>
        <fullName evidence="3">Phage baseplate assembly protein V</fullName>
    </submittedName>
</protein>
<evidence type="ECO:0000259" key="1">
    <source>
        <dbReference type="Pfam" id="PF04717"/>
    </source>
</evidence>
<dbReference type="Gene3D" id="2.40.50.230">
    <property type="entry name" value="Gp5 N-terminal domain"/>
    <property type="match status" value="1"/>
</dbReference>
<feature type="domain" description="Gp138-like beta-helical trimerization" evidence="2">
    <location>
        <begin position="99"/>
        <end position="167"/>
    </location>
</feature>
<dbReference type="AlphaFoldDB" id="A0A2W5AAE8"/>
<sequence>MRIDDDDIAEELGAAIRLGTVAEVDLSAARIVVDTGDLQTSAIRWIENRAGATRSWSPPSVGEQVVLLCQGGEIAGAVALRGLGQDAFPPPGDSLRELVSFSDGAVLAYDPEAHALEALLPAGATVTIVARGGVSIDVGDAAVAIRGNVSIDGDLSLTGDATIDGDAVAGGVSLQHHRHAGVQPGGGQTGEPS</sequence>
<dbReference type="InterPro" id="IPR006531">
    <property type="entry name" value="Gp5/Vgr_OB"/>
</dbReference>
<dbReference type="Pfam" id="PF04717">
    <property type="entry name" value="Phage_base_V"/>
    <property type="match status" value="1"/>
</dbReference>
<dbReference type="Pfam" id="PF18946">
    <property type="entry name" value="Apex"/>
    <property type="match status" value="1"/>
</dbReference>
<organism evidence="3 4">
    <name type="scientific">Sphingomonas sanxanigenens</name>
    <dbReference type="NCBI Taxonomy" id="397260"/>
    <lineage>
        <taxon>Bacteria</taxon>
        <taxon>Pseudomonadati</taxon>
        <taxon>Pseudomonadota</taxon>
        <taxon>Alphaproteobacteria</taxon>
        <taxon>Sphingomonadales</taxon>
        <taxon>Sphingomonadaceae</taxon>
        <taxon>Sphingomonas</taxon>
    </lineage>
</organism>
<dbReference type="Pfam" id="PF21930">
    <property type="entry name" value="Gp138_C"/>
    <property type="match status" value="1"/>
</dbReference>
<dbReference type="InterPro" id="IPR013046">
    <property type="entry name" value="GpV/Gp45"/>
</dbReference>
<accession>A0A2W5AAE8</accession>
<dbReference type="Proteomes" id="UP000249066">
    <property type="component" value="Unassembled WGS sequence"/>
</dbReference>
<dbReference type="InterPro" id="IPR044033">
    <property type="entry name" value="GpV-like_apex"/>
</dbReference>
<name>A0A2W5AAE8_9SPHN</name>
<dbReference type="EMBL" id="QFNN01000008">
    <property type="protein sequence ID" value="PZO91524.1"/>
    <property type="molecule type" value="Genomic_DNA"/>
</dbReference>
<dbReference type="InterPro" id="IPR054122">
    <property type="entry name" value="Gp138-like_C"/>
</dbReference>
<proteinExistence type="predicted"/>
<dbReference type="InterPro" id="IPR037026">
    <property type="entry name" value="Vgr_OB-fold_dom_sf"/>
</dbReference>
<evidence type="ECO:0000313" key="4">
    <source>
        <dbReference type="Proteomes" id="UP000249066"/>
    </source>
</evidence>
<dbReference type="NCBIfam" id="TIGR01644">
    <property type="entry name" value="phage_P2_V"/>
    <property type="match status" value="1"/>
</dbReference>